<sequence>MTANSFVNEVLSRSIPEIEAIISGQLTKVVLKAWFNKPTGYESYRRRFYDKAIIRDTSGVLVVVKRAPHLRKGFLILTAYPINP</sequence>
<dbReference type="Pfam" id="PF18431">
    <property type="entry name" value="RNAse_A_bac"/>
    <property type="match status" value="1"/>
</dbReference>
<reference evidence="2" key="1">
    <citation type="submission" date="2023-07" db="EMBL/GenBank/DDBJ databases">
        <authorList>
            <person name="Pelsma A.J. K."/>
        </authorList>
    </citation>
    <scope>NUCLEOTIDE SEQUENCE</scope>
</reference>
<evidence type="ECO:0000259" key="1">
    <source>
        <dbReference type="Pfam" id="PF18431"/>
    </source>
</evidence>
<evidence type="ECO:0000313" key="2">
    <source>
        <dbReference type="EMBL" id="CAJ0851830.1"/>
    </source>
</evidence>
<organism evidence="2">
    <name type="scientific">freshwater sediment metagenome</name>
    <dbReference type="NCBI Taxonomy" id="556182"/>
    <lineage>
        <taxon>unclassified sequences</taxon>
        <taxon>metagenomes</taxon>
        <taxon>ecological metagenomes</taxon>
    </lineage>
</organism>
<dbReference type="EMBL" id="OY288114">
    <property type="protein sequence ID" value="CAJ0851830.1"/>
    <property type="molecule type" value="Genomic_DNA"/>
</dbReference>
<protein>
    <recommendedName>
        <fullName evidence="1">Bacterial CdiA-CT RNAse A domain-containing protein</fullName>
    </recommendedName>
</protein>
<dbReference type="AlphaFoldDB" id="A0AA48LZR5"/>
<proteinExistence type="predicted"/>
<accession>A0AA48LZR5</accession>
<dbReference type="InterPro" id="IPR041436">
    <property type="entry name" value="RNAse_A_bac"/>
</dbReference>
<gene>
    <name evidence="2" type="ORF">AMST5_00476</name>
</gene>
<name>A0AA48LZR5_9ZZZZ</name>
<feature type="domain" description="Bacterial CdiA-CT RNAse A" evidence="1">
    <location>
        <begin position="2"/>
        <end position="81"/>
    </location>
</feature>